<keyword evidence="1" id="KW-0812">Transmembrane</keyword>
<gene>
    <name evidence="2" type="ORF">SM124_01160</name>
</gene>
<evidence type="ECO:0000313" key="3">
    <source>
        <dbReference type="Proteomes" id="UP001290455"/>
    </source>
</evidence>
<keyword evidence="1" id="KW-1133">Transmembrane helix</keyword>
<feature type="transmembrane region" description="Helical" evidence="1">
    <location>
        <begin position="38"/>
        <end position="61"/>
    </location>
</feature>
<organism evidence="2 3">
    <name type="scientific">Robertmurraya mangrovi</name>
    <dbReference type="NCBI Taxonomy" id="3098077"/>
    <lineage>
        <taxon>Bacteria</taxon>
        <taxon>Bacillati</taxon>
        <taxon>Bacillota</taxon>
        <taxon>Bacilli</taxon>
        <taxon>Bacillales</taxon>
        <taxon>Bacillaceae</taxon>
        <taxon>Robertmurraya</taxon>
    </lineage>
</organism>
<dbReference type="EMBL" id="JAXOFX010000001">
    <property type="protein sequence ID" value="MDZ5470346.1"/>
    <property type="molecule type" value="Genomic_DNA"/>
</dbReference>
<dbReference type="Proteomes" id="UP001290455">
    <property type="component" value="Unassembled WGS sequence"/>
</dbReference>
<name>A0ABU5IT98_9BACI</name>
<comment type="caution">
    <text evidence="2">The sequence shown here is derived from an EMBL/GenBank/DDBJ whole genome shotgun (WGS) entry which is preliminary data.</text>
</comment>
<reference evidence="2 3" key="1">
    <citation type="submission" date="2023-11" db="EMBL/GenBank/DDBJ databases">
        <title>Bacillus jintuensis, isolated from a mudflat on the Beibu Gulf coast.</title>
        <authorList>
            <person name="Li M."/>
        </authorList>
    </citation>
    <scope>NUCLEOTIDE SEQUENCE [LARGE SCALE GENOMIC DNA]</scope>
    <source>
        <strain evidence="2 3">31A1R</strain>
    </source>
</reference>
<sequence length="119" mass="13642">MSKNTKVISYTFFLSQAVIILLSLIVYRYLSLLHYINISFYISSLFLFTSLIFFSMGSGFFDNVTKSFRLVFAGKGESRSSIEEMRPLSQVVSFNYSPLFIVAMINLAIMCAALFIYYL</sequence>
<keyword evidence="1" id="KW-0472">Membrane</keyword>
<accession>A0ABU5IT98</accession>
<dbReference type="RefSeq" id="WP_322444650.1">
    <property type="nucleotide sequence ID" value="NZ_JAXOFX010000001.1"/>
</dbReference>
<keyword evidence="3" id="KW-1185">Reference proteome</keyword>
<evidence type="ECO:0000313" key="2">
    <source>
        <dbReference type="EMBL" id="MDZ5470346.1"/>
    </source>
</evidence>
<evidence type="ECO:0000256" key="1">
    <source>
        <dbReference type="SAM" id="Phobius"/>
    </source>
</evidence>
<evidence type="ECO:0008006" key="4">
    <source>
        <dbReference type="Google" id="ProtNLM"/>
    </source>
</evidence>
<proteinExistence type="predicted"/>
<protein>
    <recommendedName>
        <fullName evidence="4">DUF3899 domain-containing protein</fullName>
    </recommendedName>
</protein>
<feature type="transmembrane region" description="Helical" evidence="1">
    <location>
        <begin position="96"/>
        <end position="118"/>
    </location>
</feature>
<feature type="transmembrane region" description="Helical" evidence="1">
    <location>
        <begin position="7"/>
        <end position="26"/>
    </location>
</feature>